<dbReference type="SUPFAM" id="SSF103032">
    <property type="entry name" value="Hypothetical protein YwqG"/>
    <property type="match status" value="1"/>
</dbReference>
<keyword evidence="4" id="KW-1185">Reference proteome</keyword>
<dbReference type="Gene3D" id="2.30.320.10">
    <property type="entry name" value="YwqG-like"/>
    <property type="match status" value="1"/>
</dbReference>
<dbReference type="Pfam" id="PF09234">
    <property type="entry name" value="DUF1963"/>
    <property type="match status" value="1"/>
</dbReference>
<dbReference type="RefSeq" id="WP_215353331.1">
    <property type="nucleotide sequence ID" value="NZ_BAAAFE010000011.1"/>
</dbReference>
<organism evidence="3 4">
    <name type="scientific">Sphingopyxis soli</name>
    <dbReference type="NCBI Taxonomy" id="592051"/>
    <lineage>
        <taxon>Bacteria</taxon>
        <taxon>Pseudomonadati</taxon>
        <taxon>Pseudomonadota</taxon>
        <taxon>Alphaproteobacteria</taxon>
        <taxon>Sphingomonadales</taxon>
        <taxon>Sphingomonadaceae</taxon>
        <taxon>Sphingopyxis</taxon>
    </lineage>
</organism>
<keyword evidence="2" id="KW-0812">Transmembrane</keyword>
<dbReference type="Proteomes" id="UP001500738">
    <property type="component" value="Unassembled WGS sequence"/>
</dbReference>
<accession>A0ABN1MDF1</accession>
<sequence length="563" mass="59467">MSDLTQAALILAGFTLAFLFVVYAVYRKRNPRPATAAPRMPKLPSLSFEASLPRLSRKAEIELEPVEIAPSRLARISKRPVYEPLEEPVEAVDAEPVPAEVREEASPFETGAGSVASIGAAAAPEPVTEPAIEAAAPVLDERILQALATEVEAQAHATERPEPTPALPTPPASVRTGPTVRLVPQFPPRDAILRKHWLGGRPCLPAGAGWPKVDGRDGDFLAQIACAELPAGLWDGLGPRSGSLAFFANPDTGAVMALHLVEDGVPHDPPHPPGPAYFRPWGLASATLAPLAVRAFPEWPVDAVTGEASATTAGAGRAAIEALFAADYDIGDPAFHPFDWPTMLAMADILESHVMAAPTDGAAPPDANDELAEAIADAAASNREAQAKLAEIIAVIHESATPGASFAPSDATAVMAALHAIRWTGVTATSDPDSGEDQVETLTLPLTRRRPDSDLWVDDFRLVLFDHAKHAWSANPDRLSAPARAFFEPVWQAMAMDEAASVGGFPSRHAPGFNDEFDVVMLELPASALLGLAHRDGGPLVLAMRKADLASGDFTKLRAIACN</sequence>
<keyword evidence="2" id="KW-1133">Transmembrane helix</keyword>
<dbReference type="InterPro" id="IPR035948">
    <property type="entry name" value="YwqG-like_sf"/>
</dbReference>
<comment type="caution">
    <text evidence="3">The sequence shown here is derived from an EMBL/GenBank/DDBJ whole genome shotgun (WGS) entry which is preliminary data.</text>
</comment>
<evidence type="ECO:0000313" key="4">
    <source>
        <dbReference type="Proteomes" id="UP001500738"/>
    </source>
</evidence>
<name>A0ABN1MDF1_9SPHN</name>
<feature type="region of interest" description="Disordered" evidence="1">
    <location>
        <begin position="87"/>
        <end position="110"/>
    </location>
</feature>
<evidence type="ECO:0000256" key="2">
    <source>
        <dbReference type="SAM" id="Phobius"/>
    </source>
</evidence>
<gene>
    <name evidence="3" type="ORF">GCM10009115_33210</name>
</gene>
<keyword evidence="2" id="KW-0472">Membrane</keyword>
<evidence type="ECO:0000313" key="3">
    <source>
        <dbReference type="EMBL" id="GAA0867010.1"/>
    </source>
</evidence>
<proteinExistence type="predicted"/>
<dbReference type="InterPro" id="IPR015315">
    <property type="entry name" value="DUF1963"/>
</dbReference>
<protein>
    <recommendedName>
        <fullName evidence="5">DUF1963 domain-containing protein</fullName>
    </recommendedName>
</protein>
<evidence type="ECO:0008006" key="5">
    <source>
        <dbReference type="Google" id="ProtNLM"/>
    </source>
</evidence>
<evidence type="ECO:0000256" key="1">
    <source>
        <dbReference type="SAM" id="MobiDB-lite"/>
    </source>
</evidence>
<feature type="region of interest" description="Disordered" evidence="1">
    <location>
        <begin position="153"/>
        <end position="181"/>
    </location>
</feature>
<dbReference type="EMBL" id="BAAAFE010000011">
    <property type="protein sequence ID" value="GAA0867010.1"/>
    <property type="molecule type" value="Genomic_DNA"/>
</dbReference>
<reference evidence="3 4" key="1">
    <citation type="journal article" date="2019" name="Int. J. Syst. Evol. Microbiol.">
        <title>The Global Catalogue of Microorganisms (GCM) 10K type strain sequencing project: providing services to taxonomists for standard genome sequencing and annotation.</title>
        <authorList>
            <consortium name="The Broad Institute Genomics Platform"/>
            <consortium name="The Broad Institute Genome Sequencing Center for Infectious Disease"/>
            <person name="Wu L."/>
            <person name="Ma J."/>
        </authorList>
    </citation>
    <scope>NUCLEOTIDE SEQUENCE [LARGE SCALE GENOMIC DNA]</scope>
    <source>
        <strain evidence="3 4">JCM 15910</strain>
    </source>
</reference>
<feature type="transmembrane region" description="Helical" evidence="2">
    <location>
        <begin position="6"/>
        <end position="26"/>
    </location>
</feature>